<dbReference type="PANTHER" id="PTHR12585">
    <property type="entry name" value="SCC1 / RAD21 FAMILY MEMBER"/>
    <property type="match status" value="1"/>
</dbReference>
<dbReference type="GO" id="GO:0005634">
    <property type="term" value="C:nucleus"/>
    <property type="evidence" value="ECO:0007669"/>
    <property type="project" value="UniProtKB-SubCell"/>
</dbReference>
<keyword evidence="4" id="KW-0472">Membrane</keyword>
<dbReference type="PANTHER" id="PTHR12585:SF73">
    <property type="entry name" value="SISTER CHROMATID COHESION 1 PROTEIN 2"/>
    <property type="match status" value="1"/>
</dbReference>
<evidence type="ECO:0000259" key="5">
    <source>
        <dbReference type="Pfam" id="PF04824"/>
    </source>
</evidence>
<sequence length="829" mass="93047">MAKSQVERERREAMFYSHCLPSSKGPLGSIWVAAYFFKKLKKAQVTSTDISSSVDKILQDVFDVVTYRVLAYLLLGVVRVYSKKAEYLFDDCNKVLLNVKDFVLSNKDGILVETLQAPYFSITLPERFELDAFDLEIIEDTSGGNVMPHEKITLTDGMWKIGGVGKYSLNQDHCEEFAAFGDTWSADYSMNEDIFSSHLVDVMEQGTLRSVITLQASMEKFQGSMFSHHECLDLEMFLEVEEPTNTRKSLVEDHLTDGEGSKVPDKIGLDETHAGTSVQKLCGDSVYQEASLNLEMFGGVEEEPGKLTKLYHQSEEQQKDVPGAEQSENDTQSVFNDGNVSDVEVSIQKLLESRFFQEEWMDANTFLVVEEPPEHTRPFNEEHQSNEGNKSLPETTTLGKRKRQLVSEDHPLYVKLDATPQSKFKDVSGANTPEFMVISTPAAKEHARVLRKRKCLFDDVVVFPNKVDNIPVQSNSVIKQCIEDTGDLVSKRRKLPHTAFAVWKACRFSNLDKCFLESLIPCTSLELGSLFRTKRLQIQETVKSVGGSVETVEPSINSDASESQNIGGSVETTERLEELNVSGSPLVGRLDETVEPEENMLIQESAEIMEYPQKIVSECPTSARFVETVEPLDMSEFCTVGRSVETAETLEKSNVSGSPSASRFAETLERPGKLDIAESPTAGGSLEQIAIAPETPIQCTTLLRSFESPERPDIYDEDGQSSETVKKEICRNLDQELDLNLLNEDMNTSGDNQEHYGWSERTRVAVKYLHASFLIQKKIRQEEVLNLLRLLEGRTKKESARLFYEILVLAFVLLVAYSHCCGMGVKIVR</sequence>
<name>A0A5N5JBR2_9ROSI</name>
<dbReference type="Pfam" id="PF04825">
    <property type="entry name" value="Rad21_Rec8_N"/>
    <property type="match status" value="1"/>
</dbReference>
<dbReference type="GO" id="GO:0008278">
    <property type="term" value="C:cohesin complex"/>
    <property type="evidence" value="ECO:0007669"/>
    <property type="project" value="InterPro"/>
</dbReference>
<feature type="compositionally biased region" description="Basic and acidic residues" evidence="3">
    <location>
        <begin position="666"/>
        <end position="676"/>
    </location>
</feature>
<dbReference type="InterPro" id="IPR039781">
    <property type="entry name" value="Rad21/Rec8-like"/>
</dbReference>
<dbReference type="GO" id="GO:1990414">
    <property type="term" value="P:replication-born double-strand break repair via sister chromatid exchange"/>
    <property type="evidence" value="ECO:0007669"/>
    <property type="project" value="TreeGrafter"/>
</dbReference>
<organism evidence="7 8">
    <name type="scientific">Salix brachista</name>
    <dbReference type="NCBI Taxonomy" id="2182728"/>
    <lineage>
        <taxon>Eukaryota</taxon>
        <taxon>Viridiplantae</taxon>
        <taxon>Streptophyta</taxon>
        <taxon>Embryophyta</taxon>
        <taxon>Tracheophyta</taxon>
        <taxon>Spermatophyta</taxon>
        <taxon>Magnoliopsida</taxon>
        <taxon>eudicotyledons</taxon>
        <taxon>Gunneridae</taxon>
        <taxon>Pentapetalae</taxon>
        <taxon>rosids</taxon>
        <taxon>fabids</taxon>
        <taxon>Malpighiales</taxon>
        <taxon>Salicaceae</taxon>
        <taxon>Saliceae</taxon>
        <taxon>Salix</taxon>
    </lineage>
</organism>
<evidence type="ECO:0000256" key="4">
    <source>
        <dbReference type="SAM" id="Phobius"/>
    </source>
</evidence>
<comment type="caution">
    <text evidence="7">The sequence shown here is derived from an EMBL/GenBank/DDBJ whole genome shotgun (WGS) entry which is preliminary data.</text>
</comment>
<evidence type="ECO:0000259" key="6">
    <source>
        <dbReference type="Pfam" id="PF04825"/>
    </source>
</evidence>
<feature type="region of interest" description="Disordered" evidence="3">
    <location>
        <begin position="313"/>
        <end position="337"/>
    </location>
</feature>
<gene>
    <name evidence="7" type="ORF">DKX38_026920</name>
</gene>
<comment type="subcellular location">
    <subcellularLocation>
        <location evidence="1">Nucleus</location>
    </subcellularLocation>
</comment>
<dbReference type="InterPro" id="IPR006909">
    <property type="entry name" value="Rad21/Rec8_C_eu"/>
</dbReference>
<proteinExistence type="predicted"/>
<evidence type="ECO:0000256" key="2">
    <source>
        <dbReference type="ARBA" id="ARBA00023242"/>
    </source>
</evidence>
<dbReference type="Proteomes" id="UP000326939">
    <property type="component" value="Chromosome 17"/>
</dbReference>
<evidence type="ECO:0000256" key="1">
    <source>
        <dbReference type="ARBA" id="ARBA00004123"/>
    </source>
</evidence>
<feature type="domain" description="Rad21/Rec8-like protein C-terminal eukaryotic" evidence="5">
    <location>
        <begin position="781"/>
        <end position="810"/>
    </location>
</feature>
<accession>A0A5N5JBR2</accession>
<keyword evidence="2" id="KW-0539">Nucleus</keyword>
<feature type="domain" description="Rad21/Rec8-like protein N-terminal" evidence="6">
    <location>
        <begin position="14"/>
        <end position="104"/>
    </location>
</feature>
<keyword evidence="4" id="KW-1133">Transmembrane helix</keyword>
<evidence type="ECO:0000256" key="3">
    <source>
        <dbReference type="SAM" id="MobiDB-lite"/>
    </source>
</evidence>
<feature type="region of interest" description="Disordered" evidence="3">
    <location>
        <begin position="650"/>
        <end position="681"/>
    </location>
</feature>
<keyword evidence="4" id="KW-0812">Transmembrane</keyword>
<feature type="transmembrane region" description="Helical" evidence="4">
    <location>
        <begin position="802"/>
        <end position="825"/>
    </location>
</feature>
<dbReference type="InterPro" id="IPR006910">
    <property type="entry name" value="Rad21_Rec8_N"/>
</dbReference>
<keyword evidence="8" id="KW-1185">Reference proteome</keyword>
<feature type="compositionally biased region" description="Polar residues" evidence="3">
    <location>
        <begin position="652"/>
        <end position="661"/>
    </location>
</feature>
<dbReference type="EMBL" id="VDCV01000017">
    <property type="protein sequence ID" value="KAB5516272.1"/>
    <property type="molecule type" value="Genomic_DNA"/>
</dbReference>
<dbReference type="GO" id="GO:0003682">
    <property type="term" value="F:chromatin binding"/>
    <property type="evidence" value="ECO:0007669"/>
    <property type="project" value="TreeGrafter"/>
</dbReference>
<reference evidence="8" key="1">
    <citation type="journal article" date="2019" name="Gigascience">
        <title>De novo genome assembly of the endangered Acer yangbiense, a plant species with extremely small populations endemic to Yunnan Province, China.</title>
        <authorList>
            <person name="Yang J."/>
            <person name="Wariss H.M."/>
            <person name="Tao L."/>
            <person name="Zhang R."/>
            <person name="Yun Q."/>
            <person name="Hollingsworth P."/>
            <person name="Dao Z."/>
            <person name="Luo G."/>
            <person name="Guo H."/>
            <person name="Ma Y."/>
            <person name="Sun W."/>
        </authorList>
    </citation>
    <scope>NUCLEOTIDE SEQUENCE [LARGE SCALE GENOMIC DNA]</scope>
    <source>
        <strain evidence="8">cv. br00</strain>
    </source>
</reference>
<evidence type="ECO:0000313" key="8">
    <source>
        <dbReference type="Proteomes" id="UP000326939"/>
    </source>
</evidence>
<dbReference type="CDD" id="cd21793">
    <property type="entry name" value="Rad21_Rec8_M_AtSYN1-like"/>
    <property type="match status" value="1"/>
</dbReference>
<dbReference type="GO" id="GO:0007062">
    <property type="term" value="P:sister chromatid cohesion"/>
    <property type="evidence" value="ECO:0007669"/>
    <property type="project" value="InterPro"/>
</dbReference>
<protein>
    <recommendedName>
        <fullName evidence="9">Rad21/Rec8-like protein N-terminal domain-containing protein</fullName>
    </recommendedName>
</protein>
<dbReference type="Pfam" id="PF04824">
    <property type="entry name" value="Rad21_Rec8"/>
    <property type="match status" value="1"/>
</dbReference>
<dbReference type="AlphaFoldDB" id="A0A5N5JBR2"/>
<evidence type="ECO:0008006" key="9">
    <source>
        <dbReference type="Google" id="ProtNLM"/>
    </source>
</evidence>
<feature type="region of interest" description="Disordered" evidence="3">
    <location>
        <begin position="375"/>
        <end position="401"/>
    </location>
</feature>
<feature type="compositionally biased region" description="Basic and acidic residues" evidence="3">
    <location>
        <begin position="375"/>
        <end position="385"/>
    </location>
</feature>
<feature type="compositionally biased region" description="Polar residues" evidence="3">
    <location>
        <begin position="386"/>
        <end position="398"/>
    </location>
</feature>
<evidence type="ECO:0000313" key="7">
    <source>
        <dbReference type="EMBL" id="KAB5516272.1"/>
    </source>
</evidence>